<dbReference type="EMBL" id="PDUG01000006">
    <property type="protein sequence ID" value="PIC15828.1"/>
    <property type="molecule type" value="Genomic_DNA"/>
</dbReference>
<evidence type="ECO:0000313" key="1">
    <source>
        <dbReference type="EMBL" id="PIC15828.1"/>
    </source>
</evidence>
<protein>
    <submittedName>
        <fullName evidence="1">Uncharacterized protein</fullName>
    </submittedName>
</protein>
<evidence type="ECO:0000313" key="2">
    <source>
        <dbReference type="Proteomes" id="UP000230233"/>
    </source>
</evidence>
<gene>
    <name evidence="1" type="primary">Cnig_chr_X.g22654</name>
    <name evidence="1" type="ORF">B9Z55_022654</name>
</gene>
<reference evidence="2" key="1">
    <citation type="submission" date="2017-10" db="EMBL/GenBank/DDBJ databases">
        <title>Rapid genome shrinkage in a self-fertile nematode reveals novel sperm competition proteins.</title>
        <authorList>
            <person name="Yin D."/>
            <person name="Schwarz E.M."/>
            <person name="Thomas C.G."/>
            <person name="Felde R.L."/>
            <person name="Korf I.F."/>
            <person name="Cutter A.D."/>
            <person name="Schartner C.M."/>
            <person name="Ralston E.J."/>
            <person name="Meyer B.J."/>
            <person name="Haag E.S."/>
        </authorList>
    </citation>
    <scope>NUCLEOTIDE SEQUENCE [LARGE SCALE GENOMIC DNA]</scope>
    <source>
        <strain evidence="2">JU1422</strain>
    </source>
</reference>
<comment type="caution">
    <text evidence="1">The sequence shown here is derived from an EMBL/GenBank/DDBJ whole genome shotgun (WGS) entry which is preliminary data.</text>
</comment>
<accession>A0A2G5SLC1</accession>
<dbReference type="Proteomes" id="UP000230233">
    <property type="component" value="Chromosome X"/>
</dbReference>
<dbReference type="AlphaFoldDB" id="A0A2G5SLC1"/>
<organism evidence="1 2">
    <name type="scientific">Caenorhabditis nigoni</name>
    <dbReference type="NCBI Taxonomy" id="1611254"/>
    <lineage>
        <taxon>Eukaryota</taxon>
        <taxon>Metazoa</taxon>
        <taxon>Ecdysozoa</taxon>
        <taxon>Nematoda</taxon>
        <taxon>Chromadorea</taxon>
        <taxon>Rhabditida</taxon>
        <taxon>Rhabditina</taxon>
        <taxon>Rhabditomorpha</taxon>
        <taxon>Rhabditoidea</taxon>
        <taxon>Rhabditidae</taxon>
        <taxon>Peloderinae</taxon>
        <taxon>Caenorhabditis</taxon>
    </lineage>
</organism>
<keyword evidence="2" id="KW-1185">Reference proteome</keyword>
<sequence length="126" mass="14097">MLFYLVLCSATINFSEAYTYLKYLLLGAFLMFSDARSTTIVCLKKLNSYVAGICRDFCANDAPGKAMDLSILAVLCLLLVPAISTSEAEIDLQHLEEVLQQFQPDALPILEELKKDKKTSLRWPAK</sequence>
<proteinExistence type="predicted"/>
<name>A0A2G5SLC1_9PELO</name>